<accession>A0AAE4BUB2</accession>
<keyword evidence="2" id="KW-1185">Reference proteome</keyword>
<dbReference type="EMBL" id="JAVDQD010000009">
    <property type="protein sequence ID" value="MDR6241616.1"/>
    <property type="molecule type" value="Genomic_DNA"/>
</dbReference>
<proteinExistence type="predicted"/>
<name>A0AAE4BUB2_9BACT</name>
<dbReference type="Pfam" id="PF14106">
    <property type="entry name" value="DUF4279"/>
    <property type="match status" value="1"/>
</dbReference>
<dbReference type="InterPro" id="IPR025459">
    <property type="entry name" value="DUF4279"/>
</dbReference>
<dbReference type="Proteomes" id="UP001185092">
    <property type="component" value="Unassembled WGS sequence"/>
</dbReference>
<dbReference type="AlphaFoldDB" id="A0AAE4BUB2"/>
<gene>
    <name evidence="1" type="ORF">HNQ88_004703</name>
</gene>
<evidence type="ECO:0000313" key="1">
    <source>
        <dbReference type="EMBL" id="MDR6241616.1"/>
    </source>
</evidence>
<evidence type="ECO:0008006" key="3">
    <source>
        <dbReference type="Google" id="ProtNLM"/>
    </source>
</evidence>
<sequence>MKENEVKVAIRLSGFDIKPDLISKKTGLIPSEFKIKGDIIKRPRKDIVVNYNYWNLESNIKKGTTLEECVEDLLNKLNSHEEFFNNLINKCEGELGIVINTYGDANPGIHLNKKILKELVHFGLELDIDIYNIE</sequence>
<comment type="caution">
    <text evidence="1">The sequence shown here is derived from an EMBL/GenBank/DDBJ whole genome shotgun (WGS) entry which is preliminary data.</text>
</comment>
<dbReference type="RefSeq" id="WP_309942548.1">
    <property type="nucleotide sequence ID" value="NZ_AP025307.1"/>
</dbReference>
<reference evidence="1" key="1">
    <citation type="submission" date="2023-07" db="EMBL/GenBank/DDBJ databases">
        <title>Genomic Encyclopedia of Type Strains, Phase IV (KMG-IV): sequencing the most valuable type-strain genomes for metagenomic binning, comparative biology and taxonomic classification.</title>
        <authorList>
            <person name="Goeker M."/>
        </authorList>
    </citation>
    <scope>NUCLEOTIDE SEQUENCE</scope>
    <source>
        <strain evidence="1">DSM 26174</strain>
    </source>
</reference>
<organism evidence="1 2">
    <name type="scientific">Aureibacter tunicatorum</name>
    <dbReference type="NCBI Taxonomy" id="866807"/>
    <lineage>
        <taxon>Bacteria</taxon>
        <taxon>Pseudomonadati</taxon>
        <taxon>Bacteroidota</taxon>
        <taxon>Cytophagia</taxon>
        <taxon>Cytophagales</taxon>
        <taxon>Persicobacteraceae</taxon>
        <taxon>Aureibacter</taxon>
    </lineage>
</organism>
<evidence type="ECO:0000313" key="2">
    <source>
        <dbReference type="Proteomes" id="UP001185092"/>
    </source>
</evidence>
<protein>
    <recommendedName>
        <fullName evidence="3">DUF4279 domain-containing protein</fullName>
    </recommendedName>
</protein>